<dbReference type="Gene3D" id="2.40.70.10">
    <property type="entry name" value="Acid Proteases"/>
    <property type="match status" value="1"/>
</dbReference>
<evidence type="ECO:0000256" key="8">
    <source>
        <dbReference type="ARBA" id="ARBA00046288"/>
    </source>
</evidence>
<dbReference type="GO" id="GO:0006508">
    <property type="term" value="P:proteolysis"/>
    <property type="evidence" value="ECO:0007669"/>
    <property type="project" value="UniProtKB-KW"/>
</dbReference>
<evidence type="ECO:0000256" key="7">
    <source>
        <dbReference type="ARBA" id="ARBA00023136"/>
    </source>
</evidence>
<keyword evidence="2" id="KW-0645">Protease</keyword>
<gene>
    <name evidence="11" type="ORF">CEPIT_LOCUS35105</name>
</gene>
<keyword evidence="7" id="KW-0472">Membrane</keyword>
<evidence type="ECO:0000256" key="1">
    <source>
        <dbReference type="ARBA" id="ARBA00007447"/>
    </source>
</evidence>
<comment type="subcellular location">
    <subcellularLocation>
        <location evidence="8">Endomembrane system</location>
        <topology evidence="8">Single-pass type I membrane protein</topology>
    </subcellularLocation>
</comment>
<evidence type="ECO:0000256" key="9">
    <source>
        <dbReference type="SAM" id="SignalP"/>
    </source>
</evidence>
<evidence type="ECO:0000256" key="5">
    <source>
        <dbReference type="ARBA" id="ARBA00022801"/>
    </source>
</evidence>
<name>A0AAV0FM14_9ASTE</name>
<organism evidence="11 12">
    <name type="scientific">Cuscuta epithymum</name>
    <dbReference type="NCBI Taxonomy" id="186058"/>
    <lineage>
        <taxon>Eukaryota</taxon>
        <taxon>Viridiplantae</taxon>
        <taxon>Streptophyta</taxon>
        <taxon>Embryophyta</taxon>
        <taxon>Tracheophyta</taxon>
        <taxon>Spermatophyta</taxon>
        <taxon>Magnoliopsida</taxon>
        <taxon>eudicotyledons</taxon>
        <taxon>Gunneridae</taxon>
        <taxon>Pentapetalae</taxon>
        <taxon>asterids</taxon>
        <taxon>lamiids</taxon>
        <taxon>Solanales</taxon>
        <taxon>Convolvulaceae</taxon>
        <taxon>Cuscuteae</taxon>
        <taxon>Cuscuta</taxon>
        <taxon>Cuscuta subgen. Cuscuta</taxon>
    </lineage>
</organism>
<dbReference type="InterPro" id="IPR001969">
    <property type="entry name" value="Aspartic_peptidase_AS"/>
</dbReference>
<dbReference type="InterPro" id="IPR032861">
    <property type="entry name" value="TAXi_N"/>
</dbReference>
<sequence>MYWFLFFLLAAMGVSSPPYNNGVFEIYDRYSSEVVEVLGNGGLPRKGSSDYISYLAAMDSRRRQSSPAITFSSGDATSQIQTFSQSFTNDYHFVKVYVGTPPMPFMVALDTGSSLFWLPCNCIVCSGHATFPSTHLTMNYHPNNSSTYTSIGCDSGICRRQNCPSNKGCPYEVLYLDGSSTTGALVSDVIHLATYDKQPTYFGANVTFGCASEVKGSFLQYSAFNGLLGLGPGNGPENMDVLSILASQGIVGKGVFPKHGKSQHVVQKHGKIVGFLRKRISDDDVPNRFRVTRE</sequence>
<dbReference type="AlphaFoldDB" id="A0AAV0FM14"/>
<dbReference type="InterPro" id="IPR021109">
    <property type="entry name" value="Peptidase_aspartic_dom_sf"/>
</dbReference>
<comment type="caution">
    <text evidence="11">The sequence shown here is derived from an EMBL/GenBank/DDBJ whole genome shotgun (WGS) entry which is preliminary data.</text>
</comment>
<evidence type="ECO:0000256" key="3">
    <source>
        <dbReference type="ARBA" id="ARBA00022692"/>
    </source>
</evidence>
<evidence type="ECO:0000313" key="12">
    <source>
        <dbReference type="Proteomes" id="UP001152523"/>
    </source>
</evidence>
<evidence type="ECO:0000256" key="6">
    <source>
        <dbReference type="ARBA" id="ARBA00022989"/>
    </source>
</evidence>
<feature type="domain" description="Peptidase A1" evidence="10">
    <location>
        <begin position="92"/>
        <end position="294"/>
    </location>
</feature>
<comment type="similarity">
    <text evidence="1">Belongs to the peptidase A1 family.</text>
</comment>
<accession>A0AAV0FM14</accession>
<dbReference type="InterPro" id="IPR034164">
    <property type="entry name" value="Pepsin-like_dom"/>
</dbReference>
<dbReference type="PROSITE" id="PS00141">
    <property type="entry name" value="ASP_PROTEASE"/>
    <property type="match status" value="1"/>
</dbReference>
<protein>
    <recommendedName>
        <fullName evidence="10">Peptidase A1 domain-containing protein</fullName>
    </recommendedName>
</protein>
<dbReference type="EMBL" id="CAMAPF010000993">
    <property type="protein sequence ID" value="CAH9136204.1"/>
    <property type="molecule type" value="Genomic_DNA"/>
</dbReference>
<dbReference type="PANTHER" id="PTHR13683">
    <property type="entry name" value="ASPARTYL PROTEASES"/>
    <property type="match status" value="1"/>
</dbReference>
<evidence type="ECO:0000256" key="2">
    <source>
        <dbReference type="ARBA" id="ARBA00022670"/>
    </source>
</evidence>
<dbReference type="PANTHER" id="PTHR13683:SF375">
    <property type="entry name" value="PEPTIDASE A1 DOMAIN-CONTAINING PROTEIN"/>
    <property type="match status" value="1"/>
</dbReference>
<feature type="chain" id="PRO_5043549874" description="Peptidase A1 domain-containing protein" evidence="9">
    <location>
        <begin position="17"/>
        <end position="294"/>
    </location>
</feature>
<evidence type="ECO:0000256" key="4">
    <source>
        <dbReference type="ARBA" id="ARBA00022729"/>
    </source>
</evidence>
<reference evidence="11" key="1">
    <citation type="submission" date="2022-07" db="EMBL/GenBank/DDBJ databases">
        <authorList>
            <person name="Macas J."/>
            <person name="Novak P."/>
            <person name="Neumann P."/>
        </authorList>
    </citation>
    <scope>NUCLEOTIDE SEQUENCE</scope>
</reference>
<keyword evidence="3" id="KW-0812">Transmembrane</keyword>
<keyword evidence="5" id="KW-0378">Hydrolase</keyword>
<dbReference type="GO" id="GO:0012505">
    <property type="term" value="C:endomembrane system"/>
    <property type="evidence" value="ECO:0007669"/>
    <property type="project" value="UniProtKB-SubCell"/>
</dbReference>
<dbReference type="InterPro" id="IPR001461">
    <property type="entry name" value="Aspartic_peptidase_A1"/>
</dbReference>
<dbReference type="PROSITE" id="PS51767">
    <property type="entry name" value="PEPTIDASE_A1"/>
    <property type="match status" value="1"/>
</dbReference>
<dbReference type="CDD" id="cd05471">
    <property type="entry name" value="pepsin_like"/>
    <property type="match status" value="1"/>
</dbReference>
<proteinExistence type="inferred from homology"/>
<dbReference type="SUPFAM" id="SSF50630">
    <property type="entry name" value="Acid proteases"/>
    <property type="match status" value="1"/>
</dbReference>
<dbReference type="Proteomes" id="UP001152523">
    <property type="component" value="Unassembled WGS sequence"/>
</dbReference>
<keyword evidence="12" id="KW-1185">Reference proteome</keyword>
<evidence type="ECO:0000259" key="10">
    <source>
        <dbReference type="PROSITE" id="PS51767"/>
    </source>
</evidence>
<dbReference type="GO" id="GO:0004190">
    <property type="term" value="F:aspartic-type endopeptidase activity"/>
    <property type="evidence" value="ECO:0007669"/>
    <property type="project" value="InterPro"/>
</dbReference>
<keyword evidence="6" id="KW-1133">Transmembrane helix</keyword>
<dbReference type="InterPro" id="IPR033121">
    <property type="entry name" value="PEPTIDASE_A1"/>
</dbReference>
<feature type="signal peptide" evidence="9">
    <location>
        <begin position="1"/>
        <end position="16"/>
    </location>
</feature>
<evidence type="ECO:0000313" key="11">
    <source>
        <dbReference type="EMBL" id="CAH9136204.1"/>
    </source>
</evidence>
<dbReference type="Pfam" id="PF14543">
    <property type="entry name" value="TAXi_N"/>
    <property type="match status" value="1"/>
</dbReference>
<keyword evidence="4 9" id="KW-0732">Signal</keyword>